<dbReference type="RefSeq" id="XP_064853030.1">
    <property type="nucleotide sequence ID" value="XM_064996958.1"/>
</dbReference>
<keyword evidence="5" id="KW-0119">Carbohydrate metabolism</keyword>
<dbReference type="PROSITE" id="PS51910">
    <property type="entry name" value="GH18_2"/>
    <property type="match status" value="1"/>
</dbReference>
<feature type="signal peptide" evidence="10">
    <location>
        <begin position="1"/>
        <end position="19"/>
    </location>
</feature>
<dbReference type="EMBL" id="BTFZ01000011">
    <property type="protein sequence ID" value="GMM36034.1"/>
    <property type="molecule type" value="Genomic_DNA"/>
</dbReference>
<keyword evidence="10" id="KW-0732">Signal</keyword>
<dbReference type="SUPFAM" id="SSF51445">
    <property type="entry name" value="(Trans)glycosidases"/>
    <property type="match status" value="1"/>
</dbReference>
<feature type="chain" id="PRO_5043753046" description="chitinase" evidence="10">
    <location>
        <begin position="20"/>
        <end position="367"/>
    </location>
</feature>
<reference evidence="12 13" key="1">
    <citation type="journal article" date="2023" name="Elife">
        <title>Identification of key yeast species and microbe-microbe interactions impacting larval growth of Drosophila in the wild.</title>
        <authorList>
            <person name="Mure A."/>
            <person name="Sugiura Y."/>
            <person name="Maeda R."/>
            <person name="Honda K."/>
            <person name="Sakurai N."/>
            <person name="Takahashi Y."/>
            <person name="Watada M."/>
            <person name="Katoh T."/>
            <person name="Gotoh A."/>
            <person name="Gotoh Y."/>
            <person name="Taniguchi I."/>
            <person name="Nakamura K."/>
            <person name="Hayashi T."/>
            <person name="Katayama T."/>
            <person name="Uemura T."/>
            <person name="Hattori Y."/>
        </authorList>
    </citation>
    <scope>NUCLEOTIDE SEQUENCE [LARGE SCALE GENOMIC DNA]</scope>
    <source>
        <strain evidence="12 13">SC-9</strain>
    </source>
</reference>
<gene>
    <name evidence="12" type="ORF">DASC09_033590</name>
</gene>
<evidence type="ECO:0000256" key="9">
    <source>
        <dbReference type="RuleBase" id="RU004453"/>
    </source>
</evidence>
<dbReference type="InterPro" id="IPR001579">
    <property type="entry name" value="Glyco_hydro_18_chit_AS"/>
</dbReference>
<dbReference type="PANTHER" id="PTHR45708:SF49">
    <property type="entry name" value="ENDOCHITINASE"/>
    <property type="match status" value="1"/>
</dbReference>
<feature type="domain" description="GH18" evidence="11">
    <location>
        <begin position="27"/>
        <end position="325"/>
    </location>
</feature>
<name>A0AAV5QN02_9ASCO</name>
<dbReference type="InterPro" id="IPR017853">
    <property type="entry name" value="GH"/>
</dbReference>
<dbReference type="PANTHER" id="PTHR45708">
    <property type="entry name" value="ENDOCHITINASE"/>
    <property type="match status" value="1"/>
</dbReference>
<keyword evidence="7" id="KW-0624">Polysaccharide degradation</keyword>
<evidence type="ECO:0000256" key="1">
    <source>
        <dbReference type="ARBA" id="ARBA00000822"/>
    </source>
</evidence>
<sequence length="367" mass="40389">MIWNTVILLASIMGSVTRASFNYESRENVAVYWGQNTISTVSNGQASEKNLTEYCLQDTVDIVLLSFLSVFPGTSGIPTLVLDEYEYSEQYQDQLTVIASQIQTCQDNGKIIMLSLGGEGSSYGFDNDTQAEDFAETLWQMFGDANSTEQVRPFGEVKVDGFDLDIETNSSVGFQALGDSLRSKFNDASKTYYLSAAPQCPYPEAALGATLNNTFIDFAFIQFYNNPLNCDANTDYFNWNTWAQYAQDVSQNKDIKLYMGIPGSSASANSGYFSDTSLLKEKVELASTNATFGGIMIWDASTAENNTAIDGKSYITAVKNILKKDLNKHYYANGTYEKASSFGTSLKVDYFSVLFGAFLVAITSSLL</sequence>
<dbReference type="AlphaFoldDB" id="A0AAV5QN02"/>
<dbReference type="GO" id="GO:0008843">
    <property type="term" value="F:endochitinase activity"/>
    <property type="evidence" value="ECO:0007669"/>
    <property type="project" value="UniProtKB-EC"/>
</dbReference>
<keyword evidence="13" id="KW-1185">Reference proteome</keyword>
<evidence type="ECO:0000256" key="10">
    <source>
        <dbReference type="SAM" id="SignalP"/>
    </source>
</evidence>
<dbReference type="GO" id="GO:0005576">
    <property type="term" value="C:extracellular region"/>
    <property type="evidence" value="ECO:0007669"/>
    <property type="project" value="TreeGrafter"/>
</dbReference>
<keyword evidence="6 8" id="KW-0326">Glycosidase</keyword>
<evidence type="ECO:0000256" key="5">
    <source>
        <dbReference type="ARBA" id="ARBA00023277"/>
    </source>
</evidence>
<dbReference type="InterPro" id="IPR001223">
    <property type="entry name" value="Glyco_hydro18_cat"/>
</dbReference>
<dbReference type="Proteomes" id="UP001360560">
    <property type="component" value="Unassembled WGS sequence"/>
</dbReference>
<keyword evidence="3 8" id="KW-0378">Hydrolase</keyword>
<dbReference type="InterPro" id="IPR050542">
    <property type="entry name" value="Glycosyl_Hydrlase18_Chitinase"/>
</dbReference>
<evidence type="ECO:0000256" key="7">
    <source>
        <dbReference type="ARBA" id="ARBA00023326"/>
    </source>
</evidence>
<dbReference type="GO" id="GO:0006032">
    <property type="term" value="P:chitin catabolic process"/>
    <property type="evidence" value="ECO:0007669"/>
    <property type="project" value="UniProtKB-KW"/>
</dbReference>
<dbReference type="GeneID" id="90074009"/>
<evidence type="ECO:0000313" key="13">
    <source>
        <dbReference type="Proteomes" id="UP001360560"/>
    </source>
</evidence>
<accession>A0AAV5QN02</accession>
<comment type="catalytic activity">
    <reaction evidence="1">
        <text>Random endo-hydrolysis of N-acetyl-beta-D-glucosaminide (1-&gt;4)-beta-linkages in chitin and chitodextrins.</text>
        <dbReference type="EC" id="3.2.1.14"/>
    </reaction>
</comment>
<dbReference type="PROSITE" id="PS01095">
    <property type="entry name" value="GH18_1"/>
    <property type="match status" value="1"/>
</dbReference>
<evidence type="ECO:0000256" key="3">
    <source>
        <dbReference type="ARBA" id="ARBA00022801"/>
    </source>
</evidence>
<evidence type="ECO:0000256" key="6">
    <source>
        <dbReference type="ARBA" id="ARBA00023295"/>
    </source>
</evidence>
<keyword evidence="4" id="KW-0146">Chitin degradation</keyword>
<dbReference type="GO" id="GO:0000272">
    <property type="term" value="P:polysaccharide catabolic process"/>
    <property type="evidence" value="ECO:0007669"/>
    <property type="project" value="UniProtKB-KW"/>
</dbReference>
<evidence type="ECO:0000313" key="12">
    <source>
        <dbReference type="EMBL" id="GMM36034.1"/>
    </source>
</evidence>
<comment type="similarity">
    <text evidence="9">Belongs to the glycosyl hydrolase 18 family.</text>
</comment>
<comment type="caution">
    <text evidence="12">The sequence shown here is derived from an EMBL/GenBank/DDBJ whole genome shotgun (WGS) entry which is preliminary data.</text>
</comment>
<dbReference type="Pfam" id="PF00704">
    <property type="entry name" value="Glyco_hydro_18"/>
    <property type="match status" value="1"/>
</dbReference>
<protein>
    <recommendedName>
        <fullName evidence="2">chitinase</fullName>
        <ecNumber evidence="2">3.2.1.14</ecNumber>
    </recommendedName>
</protein>
<evidence type="ECO:0000256" key="2">
    <source>
        <dbReference type="ARBA" id="ARBA00012729"/>
    </source>
</evidence>
<evidence type="ECO:0000256" key="4">
    <source>
        <dbReference type="ARBA" id="ARBA00023024"/>
    </source>
</evidence>
<dbReference type="Gene3D" id="3.20.20.80">
    <property type="entry name" value="Glycosidases"/>
    <property type="match status" value="1"/>
</dbReference>
<evidence type="ECO:0000259" key="11">
    <source>
        <dbReference type="PROSITE" id="PS51910"/>
    </source>
</evidence>
<evidence type="ECO:0000256" key="8">
    <source>
        <dbReference type="RuleBase" id="RU000489"/>
    </source>
</evidence>
<organism evidence="12 13">
    <name type="scientific">Saccharomycopsis crataegensis</name>
    <dbReference type="NCBI Taxonomy" id="43959"/>
    <lineage>
        <taxon>Eukaryota</taxon>
        <taxon>Fungi</taxon>
        <taxon>Dikarya</taxon>
        <taxon>Ascomycota</taxon>
        <taxon>Saccharomycotina</taxon>
        <taxon>Saccharomycetes</taxon>
        <taxon>Saccharomycopsidaceae</taxon>
        <taxon>Saccharomycopsis</taxon>
    </lineage>
</organism>
<dbReference type="EC" id="3.2.1.14" evidence="2"/>
<proteinExistence type="inferred from homology"/>